<dbReference type="GO" id="GO:0005737">
    <property type="term" value="C:cytoplasm"/>
    <property type="evidence" value="ECO:0007669"/>
    <property type="project" value="TreeGrafter"/>
</dbReference>
<accession>A0A7C5QVY6</accession>
<dbReference type="SUPFAM" id="SSF54506">
    <property type="entry name" value="Diaminopimelate epimerase-like"/>
    <property type="match status" value="1"/>
</dbReference>
<gene>
    <name evidence="2" type="ORF">ENJ42_04125</name>
</gene>
<dbReference type="GO" id="GO:0016853">
    <property type="term" value="F:isomerase activity"/>
    <property type="evidence" value="ECO:0007669"/>
    <property type="project" value="TreeGrafter"/>
</dbReference>
<comment type="caution">
    <text evidence="2">The sequence shown here is derived from an EMBL/GenBank/DDBJ whole genome shotgun (WGS) entry which is preliminary data.</text>
</comment>
<evidence type="ECO:0000313" key="2">
    <source>
        <dbReference type="EMBL" id="HHL42782.1"/>
    </source>
</evidence>
<dbReference type="Gene3D" id="3.10.310.10">
    <property type="entry name" value="Diaminopimelate Epimerase, Chain A, domain 1"/>
    <property type="match status" value="1"/>
</dbReference>
<comment type="similarity">
    <text evidence="1">Belongs to the PhzF family.</text>
</comment>
<dbReference type="AlphaFoldDB" id="A0A7C5QVY6"/>
<evidence type="ECO:0000256" key="1">
    <source>
        <dbReference type="ARBA" id="ARBA00008270"/>
    </source>
</evidence>
<reference evidence="2" key="1">
    <citation type="journal article" date="2020" name="mSystems">
        <title>Genome- and Community-Level Interaction Insights into Carbon Utilization and Element Cycling Functions of Hydrothermarchaeota in Hydrothermal Sediment.</title>
        <authorList>
            <person name="Zhou Z."/>
            <person name="Liu Y."/>
            <person name="Xu W."/>
            <person name="Pan J."/>
            <person name="Luo Z.H."/>
            <person name="Li M."/>
        </authorList>
    </citation>
    <scope>NUCLEOTIDE SEQUENCE [LARGE SCALE GENOMIC DNA]</scope>
    <source>
        <strain evidence="2">HyVt-485</strain>
    </source>
</reference>
<proteinExistence type="inferred from homology"/>
<dbReference type="NCBIfam" id="TIGR00654">
    <property type="entry name" value="PhzF_family"/>
    <property type="match status" value="1"/>
</dbReference>
<organism evidence="2">
    <name type="scientific">Hellea balneolensis</name>
    <dbReference type="NCBI Taxonomy" id="287478"/>
    <lineage>
        <taxon>Bacteria</taxon>
        <taxon>Pseudomonadati</taxon>
        <taxon>Pseudomonadota</taxon>
        <taxon>Alphaproteobacteria</taxon>
        <taxon>Maricaulales</taxon>
        <taxon>Robiginitomaculaceae</taxon>
        <taxon>Hellea</taxon>
    </lineage>
</organism>
<dbReference type="Pfam" id="PF02567">
    <property type="entry name" value="PhzC-PhzF"/>
    <property type="match status" value="1"/>
</dbReference>
<sequence>MRKYVILDVFTNQPLAGNPLAVVLDTQRLAAADMQAIAKEFNLSETVFVLPAQRDDHRASLRIFTPRRELPFAGHPTIGTAILLAHLDHLADGQEVSFVLQEKVGDIPCTVSREKEAYFATFPLPITPRFEAVELDQDL</sequence>
<dbReference type="InterPro" id="IPR003719">
    <property type="entry name" value="Phenazine_PhzF-like"/>
</dbReference>
<dbReference type="PANTHER" id="PTHR13774">
    <property type="entry name" value="PHENAZINE BIOSYNTHESIS PROTEIN"/>
    <property type="match status" value="1"/>
</dbReference>
<dbReference type="PANTHER" id="PTHR13774:SF32">
    <property type="entry name" value="ANTISENSE-ENHANCING SEQUENCE 1"/>
    <property type="match status" value="1"/>
</dbReference>
<name>A0A7C5QVY6_9PROT</name>
<protein>
    <submittedName>
        <fullName evidence="2">PhzF family phenazine biosynthesis protein</fullName>
    </submittedName>
</protein>
<feature type="non-terminal residue" evidence="2">
    <location>
        <position position="139"/>
    </location>
</feature>
<dbReference type="EMBL" id="DRMJ01000204">
    <property type="protein sequence ID" value="HHL42782.1"/>
    <property type="molecule type" value="Genomic_DNA"/>
</dbReference>
<dbReference type="Proteomes" id="UP000885830">
    <property type="component" value="Unassembled WGS sequence"/>
</dbReference>